<dbReference type="EMBL" id="RYZH01000024">
    <property type="protein sequence ID" value="RUL87242.1"/>
    <property type="molecule type" value="Genomic_DNA"/>
</dbReference>
<dbReference type="PROSITE" id="PS51202">
    <property type="entry name" value="RCK_C"/>
    <property type="match status" value="1"/>
</dbReference>
<organism evidence="4 5">
    <name type="scientific">Tautonia sociabilis</name>
    <dbReference type="NCBI Taxonomy" id="2080755"/>
    <lineage>
        <taxon>Bacteria</taxon>
        <taxon>Pseudomonadati</taxon>
        <taxon>Planctomycetota</taxon>
        <taxon>Planctomycetia</taxon>
        <taxon>Isosphaerales</taxon>
        <taxon>Isosphaeraceae</taxon>
        <taxon>Tautonia</taxon>
    </lineage>
</organism>
<sequence length="232" mass="25571">MEKKRFVVVGLGNFGHTLAAKLHEQGHEVVAVDTDEAAVDRIAPYVNTAAVGDGRQIETLKRLGAEKADVGVVSTGDDITASILATMSLKDLKVEEIFVKVISINHARVMDKIGVTESIFPERESALRLAARIASKGILNYIRMGTSLSIQELAVPTRWIGRSLRELELPRRYRISVIAVHDMLRDEMIPIPDPDAPLKDSDTILIAGKDEDLARVEQENEDDSTPPSRGRR</sequence>
<dbReference type="GO" id="GO:0006813">
    <property type="term" value="P:potassium ion transport"/>
    <property type="evidence" value="ECO:0007669"/>
    <property type="project" value="InterPro"/>
</dbReference>
<comment type="caution">
    <text evidence="4">The sequence shown here is derived from an EMBL/GenBank/DDBJ whole genome shotgun (WGS) entry which is preliminary data.</text>
</comment>
<feature type="region of interest" description="Disordered" evidence="1">
    <location>
        <begin position="209"/>
        <end position="232"/>
    </location>
</feature>
<dbReference type="PANTHER" id="PTHR43833:SF7">
    <property type="entry name" value="KTR SYSTEM POTASSIUM UPTAKE PROTEIN C"/>
    <property type="match status" value="1"/>
</dbReference>
<evidence type="ECO:0000313" key="4">
    <source>
        <dbReference type="EMBL" id="RUL87242.1"/>
    </source>
</evidence>
<dbReference type="GO" id="GO:0008324">
    <property type="term" value="F:monoatomic cation transmembrane transporter activity"/>
    <property type="evidence" value="ECO:0007669"/>
    <property type="project" value="InterPro"/>
</dbReference>
<reference evidence="4 5" key="1">
    <citation type="submission" date="2018-12" db="EMBL/GenBank/DDBJ databases">
        <authorList>
            <person name="Toschakov S.V."/>
        </authorList>
    </citation>
    <scope>NUCLEOTIDE SEQUENCE [LARGE SCALE GENOMIC DNA]</scope>
    <source>
        <strain evidence="4 5">GM2012</strain>
    </source>
</reference>
<feature type="domain" description="RCK C-terminal" evidence="3">
    <location>
        <begin position="136"/>
        <end position="222"/>
    </location>
</feature>
<dbReference type="PROSITE" id="PS51201">
    <property type="entry name" value="RCK_N"/>
    <property type="match status" value="1"/>
</dbReference>
<feature type="compositionally biased region" description="Basic and acidic residues" evidence="1">
    <location>
        <begin position="209"/>
        <end position="218"/>
    </location>
</feature>
<dbReference type="RefSeq" id="WP_126725979.1">
    <property type="nucleotide sequence ID" value="NZ_RYZH01000024.1"/>
</dbReference>
<evidence type="ECO:0000259" key="3">
    <source>
        <dbReference type="PROSITE" id="PS51202"/>
    </source>
</evidence>
<reference evidence="4 5" key="2">
    <citation type="submission" date="2019-01" db="EMBL/GenBank/DDBJ databases">
        <title>Tautonia sociabilis, a novel thermotolerant planctomycete of Isosphaeraceae family, isolated from a 4000 m deep subterranean habitat.</title>
        <authorList>
            <person name="Kovaleva O.L."/>
            <person name="Elcheninov A.G."/>
            <person name="Van Heerden E."/>
            <person name="Toshchakov S.V."/>
            <person name="Novikov A."/>
            <person name="Bonch-Osmolovskaya E.A."/>
            <person name="Kublanov I.V."/>
        </authorList>
    </citation>
    <scope>NUCLEOTIDE SEQUENCE [LARGE SCALE GENOMIC DNA]</scope>
    <source>
        <strain evidence="4 5">GM2012</strain>
    </source>
</reference>
<gene>
    <name evidence="4" type="ORF">TsocGM_13540</name>
</gene>
<dbReference type="InterPro" id="IPR036291">
    <property type="entry name" value="NAD(P)-bd_dom_sf"/>
</dbReference>
<evidence type="ECO:0000313" key="5">
    <source>
        <dbReference type="Proteomes" id="UP000280296"/>
    </source>
</evidence>
<dbReference type="AlphaFoldDB" id="A0A432MIQ1"/>
<evidence type="ECO:0000259" key="2">
    <source>
        <dbReference type="PROSITE" id="PS51201"/>
    </source>
</evidence>
<accession>A0A432MIQ1</accession>
<dbReference type="Proteomes" id="UP000280296">
    <property type="component" value="Unassembled WGS sequence"/>
</dbReference>
<dbReference type="SUPFAM" id="SSF116726">
    <property type="entry name" value="TrkA C-terminal domain-like"/>
    <property type="match status" value="1"/>
</dbReference>
<dbReference type="Gene3D" id="3.40.50.720">
    <property type="entry name" value="NAD(P)-binding Rossmann-like Domain"/>
    <property type="match status" value="1"/>
</dbReference>
<dbReference type="Gene3D" id="3.30.70.1450">
    <property type="entry name" value="Regulator of K+ conductance, C-terminal domain"/>
    <property type="match status" value="1"/>
</dbReference>
<feature type="domain" description="RCK N-terminal" evidence="2">
    <location>
        <begin position="3"/>
        <end position="120"/>
    </location>
</feature>
<evidence type="ECO:0000256" key="1">
    <source>
        <dbReference type="SAM" id="MobiDB-lite"/>
    </source>
</evidence>
<dbReference type="InterPro" id="IPR003148">
    <property type="entry name" value="RCK_N"/>
</dbReference>
<dbReference type="InterPro" id="IPR006037">
    <property type="entry name" value="RCK_C"/>
</dbReference>
<dbReference type="InterPro" id="IPR050721">
    <property type="entry name" value="Trk_Ktr_HKT_K-transport"/>
</dbReference>
<dbReference type="InterPro" id="IPR036721">
    <property type="entry name" value="RCK_C_sf"/>
</dbReference>
<dbReference type="PANTHER" id="PTHR43833">
    <property type="entry name" value="POTASSIUM CHANNEL PROTEIN 2-RELATED-RELATED"/>
    <property type="match status" value="1"/>
</dbReference>
<dbReference type="Pfam" id="PF02080">
    <property type="entry name" value="TrkA_C"/>
    <property type="match status" value="1"/>
</dbReference>
<dbReference type="OrthoDB" id="9776294at2"/>
<proteinExistence type="predicted"/>
<keyword evidence="5" id="KW-1185">Reference proteome</keyword>
<dbReference type="Pfam" id="PF02254">
    <property type="entry name" value="TrkA_N"/>
    <property type="match status" value="1"/>
</dbReference>
<dbReference type="SUPFAM" id="SSF51735">
    <property type="entry name" value="NAD(P)-binding Rossmann-fold domains"/>
    <property type="match status" value="1"/>
</dbReference>
<protein>
    <submittedName>
        <fullName evidence="4">TrkA family potassium uptake protein</fullName>
    </submittedName>
</protein>
<name>A0A432MIQ1_9BACT</name>